<name>A0A0M3I2X5_ASCLU</name>
<keyword evidence="1" id="KW-1185">Reference proteome</keyword>
<protein>
    <submittedName>
        <fullName evidence="2">Uncharacterized protein</fullName>
    </submittedName>
</protein>
<evidence type="ECO:0000313" key="1">
    <source>
        <dbReference type="Proteomes" id="UP000036681"/>
    </source>
</evidence>
<sequence length="66" mass="7170">MCHLALAQHVPDVTSLMSRARIRIMEAKQVACNVLTSKHPVQPNAGSGIIVQVVYVERSTIEASTI</sequence>
<dbReference type="Proteomes" id="UP000036681">
    <property type="component" value="Unplaced"/>
</dbReference>
<evidence type="ECO:0000313" key="2">
    <source>
        <dbReference type="WBParaSite" id="ALUE_0001091701-mRNA-1"/>
    </source>
</evidence>
<dbReference type="WBParaSite" id="ALUE_0001091701-mRNA-1">
    <property type="protein sequence ID" value="ALUE_0001091701-mRNA-1"/>
    <property type="gene ID" value="ALUE_0001091701"/>
</dbReference>
<proteinExistence type="predicted"/>
<organism evidence="1 2">
    <name type="scientific">Ascaris lumbricoides</name>
    <name type="common">Giant roundworm</name>
    <dbReference type="NCBI Taxonomy" id="6252"/>
    <lineage>
        <taxon>Eukaryota</taxon>
        <taxon>Metazoa</taxon>
        <taxon>Ecdysozoa</taxon>
        <taxon>Nematoda</taxon>
        <taxon>Chromadorea</taxon>
        <taxon>Rhabditida</taxon>
        <taxon>Spirurina</taxon>
        <taxon>Ascaridomorpha</taxon>
        <taxon>Ascaridoidea</taxon>
        <taxon>Ascarididae</taxon>
        <taxon>Ascaris</taxon>
    </lineage>
</organism>
<reference evidence="2" key="1">
    <citation type="submission" date="2017-02" db="UniProtKB">
        <authorList>
            <consortium name="WormBaseParasite"/>
        </authorList>
    </citation>
    <scope>IDENTIFICATION</scope>
</reference>
<dbReference type="AlphaFoldDB" id="A0A0M3I2X5"/>
<accession>A0A0M3I2X5</accession>